<keyword evidence="2" id="KW-1185">Reference proteome</keyword>
<proteinExistence type="predicted"/>
<reference evidence="1 2" key="1">
    <citation type="journal article" date="2020" name="Nature">
        <title>Six reference-quality genomes reveal evolution of bat adaptations.</title>
        <authorList>
            <person name="Jebb D."/>
            <person name="Huang Z."/>
            <person name="Pippel M."/>
            <person name="Hughes G.M."/>
            <person name="Lavrichenko K."/>
            <person name="Devanna P."/>
            <person name="Winkler S."/>
            <person name="Jermiin L.S."/>
            <person name="Skirmuntt E.C."/>
            <person name="Katzourakis A."/>
            <person name="Burkitt-Gray L."/>
            <person name="Ray D.A."/>
            <person name="Sullivan K.A.M."/>
            <person name="Roscito J.G."/>
            <person name="Kirilenko B.M."/>
            <person name="Davalos L.M."/>
            <person name="Corthals A.P."/>
            <person name="Power M.L."/>
            <person name="Jones G."/>
            <person name="Ransome R.D."/>
            <person name="Dechmann D.K.N."/>
            <person name="Locatelli A.G."/>
            <person name="Puechmaille S.J."/>
            <person name="Fedrigo O."/>
            <person name="Jarvis E.D."/>
            <person name="Hiller M."/>
            <person name="Vernes S.C."/>
            <person name="Myers E.W."/>
            <person name="Teeling E.C."/>
        </authorList>
    </citation>
    <scope>NUCLEOTIDE SEQUENCE [LARGE SCALE GENOMIC DNA]</scope>
    <source>
        <strain evidence="1">MRouAeg1</strain>
        <tissue evidence="1">Muscle</tissue>
    </source>
</reference>
<gene>
    <name evidence="1" type="ORF">HJG63_010939</name>
</gene>
<dbReference type="AlphaFoldDB" id="A0A7J8HQZ8"/>
<name>A0A7J8HQZ8_ROUAE</name>
<dbReference type="Proteomes" id="UP000593571">
    <property type="component" value="Unassembled WGS sequence"/>
</dbReference>
<protein>
    <submittedName>
        <fullName evidence="1">Uncharacterized protein</fullName>
    </submittedName>
</protein>
<sequence>MAPASAGWERGGLSKGTMASACTSVWEQTIPLALALKPDSSAPPHTSLAHLKQLLQRWSSERVSPSASKSGCGPFKRKVSTSHSPLSHSNRYLCWLSQPVVVGISLLGTGTLSWGSPCVAGTLCSSGGGVGCASKIALPILHCHLRLWDCAILRLHPAYYFEVTFDLR</sequence>
<comment type="caution">
    <text evidence="1">The sequence shown here is derived from an EMBL/GenBank/DDBJ whole genome shotgun (WGS) entry which is preliminary data.</text>
</comment>
<accession>A0A7J8HQZ8</accession>
<dbReference type="EMBL" id="JACASE010000004">
    <property type="protein sequence ID" value="KAF6474786.1"/>
    <property type="molecule type" value="Genomic_DNA"/>
</dbReference>
<organism evidence="1 2">
    <name type="scientific">Rousettus aegyptiacus</name>
    <name type="common">Egyptian fruit bat</name>
    <name type="synonym">Pteropus aegyptiacus</name>
    <dbReference type="NCBI Taxonomy" id="9407"/>
    <lineage>
        <taxon>Eukaryota</taxon>
        <taxon>Metazoa</taxon>
        <taxon>Chordata</taxon>
        <taxon>Craniata</taxon>
        <taxon>Vertebrata</taxon>
        <taxon>Euteleostomi</taxon>
        <taxon>Mammalia</taxon>
        <taxon>Eutheria</taxon>
        <taxon>Laurasiatheria</taxon>
        <taxon>Chiroptera</taxon>
        <taxon>Yinpterochiroptera</taxon>
        <taxon>Pteropodoidea</taxon>
        <taxon>Pteropodidae</taxon>
        <taxon>Rousettinae</taxon>
        <taxon>Rousettus</taxon>
    </lineage>
</organism>
<evidence type="ECO:0000313" key="1">
    <source>
        <dbReference type="EMBL" id="KAF6474786.1"/>
    </source>
</evidence>
<evidence type="ECO:0000313" key="2">
    <source>
        <dbReference type="Proteomes" id="UP000593571"/>
    </source>
</evidence>